<dbReference type="RefSeq" id="WP_249293645.1">
    <property type="nucleotide sequence ID" value="NZ_JACRSV010000001.1"/>
</dbReference>
<gene>
    <name evidence="1" type="ORF">H8710_01625</name>
</gene>
<dbReference type="AlphaFoldDB" id="A0A926E3Y0"/>
<dbReference type="InterPro" id="IPR021377">
    <property type="entry name" value="DUF3006"/>
</dbReference>
<evidence type="ECO:0000313" key="1">
    <source>
        <dbReference type="EMBL" id="MBC8558761.1"/>
    </source>
</evidence>
<organism evidence="1 2">
    <name type="scientific">Fumia xinanensis</name>
    <dbReference type="NCBI Taxonomy" id="2763659"/>
    <lineage>
        <taxon>Bacteria</taxon>
        <taxon>Bacillati</taxon>
        <taxon>Bacillota</taxon>
        <taxon>Clostridia</taxon>
        <taxon>Eubacteriales</taxon>
        <taxon>Oscillospiraceae</taxon>
        <taxon>Fumia</taxon>
    </lineage>
</organism>
<comment type="caution">
    <text evidence="1">The sequence shown here is derived from an EMBL/GenBank/DDBJ whole genome shotgun (WGS) entry which is preliminary data.</text>
</comment>
<evidence type="ECO:0000313" key="2">
    <source>
        <dbReference type="Proteomes" id="UP000610760"/>
    </source>
</evidence>
<keyword evidence="2" id="KW-1185">Reference proteome</keyword>
<protein>
    <submittedName>
        <fullName evidence="1">DUF3006 domain-containing protein</fullName>
    </submittedName>
</protein>
<dbReference type="Pfam" id="PF11213">
    <property type="entry name" value="DUF3006"/>
    <property type="match status" value="1"/>
</dbReference>
<reference evidence="1" key="1">
    <citation type="submission" date="2020-08" db="EMBL/GenBank/DDBJ databases">
        <title>Genome public.</title>
        <authorList>
            <person name="Liu C."/>
            <person name="Sun Q."/>
        </authorList>
    </citation>
    <scope>NUCLEOTIDE SEQUENCE</scope>
    <source>
        <strain evidence="1">NSJ-33</strain>
    </source>
</reference>
<sequence>MEFWIIDRLEDTFAVCEDESRQRREILLADLPEDVREGDVLCLKDGEYHIDRAETKRRREENSRLLESLLGE</sequence>
<dbReference type="EMBL" id="JACRSV010000001">
    <property type="protein sequence ID" value="MBC8558761.1"/>
    <property type="molecule type" value="Genomic_DNA"/>
</dbReference>
<accession>A0A926E3Y0</accession>
<proteinExistence type="predicted"/>
<name>A0A926E3Y0_9FIRM</name>
<dbReference type="Proteomes" id="UP000610760">
    <property type="component" value="Unassembled WGS sequence"/>
</dbReference>